<dbReference type="Pfam" id="PF01557">
    <property type="entry name" value="FAA_hydrolase"/>
    <property type="match status" value="1"/>
</dbReference>
<dbReference type="RefSeq" id="WP_377832812.1">
    <property type="nucleotide sequence ID" value="NZ_JBHRSK010000004.1"/>
</dbReference>
<dbReference type="InterPro" id="IPR051121">
    <property type="entry name" value="FAH"/>
</dbReference>
<accession>A0ABV7AFI9</accession>
<evidence type="ECO:0000313" key="4">
    <source>
        <dbReference type="EMBL" id="MFC2968138.1"/>
    </source>
</evidence>
<dbReference type="GO" id="GO:0016787">
    <property type="term" value="F:hydrolase activity"/>
    <property type="evidence" value="ECO:0007669"/>
    <property type="project" value="UniProtKB-KW"/>
</dbReference>
<dbReference type="Proteomes" id="UP001595443">
    <property type="component" value="Unassembled WGS sequence"/>
</dbReference>
<evidence type="ECO:0000256" key="1">
    <source>
        <dbReference type="ARBA" id="ARBA00010211"/>
    </source>
</evidence>
<dbReference type="InterPro" id="IPR011234">
    <property type="entry name" value="Fumarylacetoacetase-like_C"/>
</dbReference>
<reference evidence="5" key="1">
    <citation type="journal article" date="2019" name="Int. J. Syst. Evol. Microbiol.">
        <title>The Global Catalogue of Microorganisms (GCM) 10K type strain sequencing project: providing services to taxonomists for standard genome sequencing and annotation.</title>
        <authorList>
            <consortium name="The Broad Institute Genomics Platform"/>
            <consortium name="The Broad Institute Genome Sequencing Center for Infectious Disease"/>
            <person name="Wu L."/>
            <person name="Ma J."/>
        </authorList>
    </citation>
    <scope>NUCLEOTIDE SEQUENCE [LARGE SCALE GENOMIC DNA]</scope>
    <source>
        <strain evidence="5">KCTC 62192</strain>
    </source>
</reference>
<dbReference type="InterPro" id="IPR036663">
    <property type="entry name" value="Fumarylacetoacetase_C_sf"/>
</dbReference>
<dbReference type="PANTHER" id="PTHR42796:SF4">
    <property type="entry name" value="FUMARYLACETOACETATE HYDROLASE DOMAIN-CONTAINING PROTEIN 2A"/>
    <property type="match status" value="1"/>
</dbReference>
<keyword evidence="5" id="KW-1185">Reference proteome</keyword>
<evidence type="ECO:0000313" key="5">
    <source>
        <dbReference type="Proteomes" id="UP001595443"/>
    </source>
</evidence>
<dbReference type="SUPFAM" id="SSF56529">
    <property type="entry name" value="FAH"/>
    <property type="match status" value="1"/>
</dbReference>
<dbReference type="EMBL" id="JBHRSK010000004">
    <property type="protein sequence ID" value="MFC2968138.1"/>
    <property type="molecule type" value="Genomic_DNA"/>
</dbReference>
<comment type="similarity">
    <text evidence="1">Belongs to the FAH family.</text>
</comment>
<evidence type="ECO:0000256" key="2">
    <source>
        <dbReference type="ARBA" id="ARBA00022723"/>
    </source>
</evidence>
<dbReference type="Gene3D" id="3.90.850.10">
    <property type="entry name" value="Fumarylacetoacetase-like, C-terminal domain"/>
    <property type="match status" value="1"/>
</dbReference>
<name>A0ABV7AFI9_9RHOB</name>
<comment type="caution">
    <text evidence="4">The sequence shown here is derived from an EMBL/GenBank/DDBJ whole genome shotgun (WGS) entry which is preliminary data.</text>
</comment>
<dbReference type="PANTHER" id="PTHR42796">
    <property type="entry name" value="FUMARYLACETOACETATE HYDROLASE DOMAIN-CONTAINING PROTEIN 2A-RELATED"/>
    <property type="match status" value="1"/>
</dbReference>
<organism evidence="4 5">
    <name type="scientific">Acidimangrovimonas pyrenivorans</name>
    <dbReference type="NCBI Taxonomy" id="2030798"/>
    <lineage>
        <taxon>Bacteria</taxon>
        <taxon>Pseudomonadati</taxon>
        <taxon>Pseudomonadota</taxon>
        <taxon>Alphaproteobacteria</taxon>
        <taxon>Rhodobacterales</taxon>
        <taxon>Paracoccaceae</taxon>
        <taxon>Acidimangrovimonas</taxon>
    </lineage>
</organism>
<keyword evidence="4" id="KW-0378">Hydrolase</keyword>
<proteinExistence type="inferred from homology"/>
<sequence>MKFLRYGEAGAEKPGILDDEGRLRDLSGVIDDLSGEVLGELGTLSSEGLPVVEGNPRIGPCVGNIGKLVCIGLNYSDHAAEAGMDAPPEPIVFMKATSAIVGPNDRVMIPRGSEKTDWEVELGVVIGKTAKYVSQEEALDCVAGYCVVNDVSERAFQTERAGQWTKGKSCDTFGPVGPWLVTPDEVGDPQDLALSLRLNGEVMQQGRTDKMIFPVAHIISYLSQMMSLQPGDVIATGTPPGVGMGMEPPRFLVKGDVMELTVEGLGTQRQEVGAE</sequence>
<evidence type="ECO:0000259" key="3">
    <source>
        <dbReference type="Pfam" id="PF01557"/>
    </source>
</evidence>
<gene>
    <name evidence="4" type="ORF">ACFOES_08535</name>
</gene>
<protein>
    <submittedName>
        <fullName evidence="4">Fumarylacetoacetate hydrolase family protein</fullName>
    </submittedName>
</protein>
<keyword evidence="2" id="KW-0479">Metal-binding</keyword>
<feature type="domain" description="Fumarylacetoacetase-like C-terminal" evidence="3">
    <location>
        <begin position="67"/>
        <end position="272"/>
    </location>
</feature>